<feature type="compositionally biased region" description="Acidic residues" evidence="1">
    <location>
        <begin position="624"/>
        <end position="649"/>
    </location>
</feature>
<name>A0A9N8DS33_9STRA</name>
<accession>A0A9N8DS33</accession>
<evidence type="ECO:0000256" key="2">
    <source>
        <dbReference type="SAM" id="SignalP"/>
    </source>
</evidence>
<feature type="chain" id="PRO_5040432638" evidence="2">
    <location>
        <begin position="18"/>
        <end position="685"/>
    </location>
</feature>
<proteinExistence type="predicted"/>
<evidence type="ECO:0000256" key="1">
    <source>
        <dbReference type="SAM" id="MobiDB-lite"/>
    </source>
</evidence>
<feature type="region of interest" description="Disordered" evidence="1">
    <location>
        <begin position="615"/>
        <end position="670"/>
    </location>
</feature>
<feature type="signal peptide" evidence="2">
    <location>
        <begin position="1"/>
        <end position="17"/>
    </location>
</feature>
<dbReference type="AlphaFoldDB" id="A0A9N8DS33"/>
<dbReference type="EMBL" id="CAICTM010000327">
    <property type="protein sequence ID" value="CAB9508007.1"/>
    <property type="molecule type" value="Genomic_DNA"/>
</dbReference>
<keyword evidence="2" id="KW-0732">Signal</keyword>
<gene>
    <name evidence="3" type="ORF">SEMRO_328_G118710.1</name>
</gene>
<keyword evidence="4" id="KW-1185">Reference proteome</keyword>
<sequence length="685" mass="72870">MKFAFALLLLSPLPCWACPMFDGSSQPLSGSILQALARRASPSHPQVFGKQRHRHLQDGEEDYRLPELIPNTGPDNGGQGYEPLTRNAFVNPAGVARVAYTEPGTGTTYTMPDIVAAYAAGLLPGLEEGPGVGQELCYFSMQSLPPPPFIEDFNQTVPRQVNGTEQYTYRYPIADMQRVMDLCELGGARMQQHVADGSPFVMFGGCSLGSEASKALCEVGIDASNTVSKTCDDALVNSALAWPQAMAIFKLQPDTLAQFAEFIQTWKDSPDQHRANIVWAFAPSDYTEPGNDEFGGIQGSYFPGWGAQGGLRAKVVQCDKIDPLFIRPLGPNGDYFFGPDEFADINATDTSRTIQELAYLEWERLCGIPIGGANSDCEIDADLPMASGETQSTEQPPFAILALDEQCSYGPDFIAASTQCGGDLDYAFGDDSTARELERVTNEGIAACGKTFCQSLAYAPNQGNVGVDDNGFLFCWEGTDLAAGYRAPTQCDEGNNYMEAMRSYTQCTIGVSRSVSEQRRTASIDAESAGAGASLEACGTVIECDAKTLESITPEWGTRFCVNFFKALTHPVNDPDGEFAWVAECGFSGSGEEGSPLYDNCEALGFGTLVEDVSGGSNLQSSEGDSDGDSDVDSDGDTEGSDGGSDEAASEGGSDAAKQSGASTSSLQSESSFLVALVGLVLYAA</sequence>
<evidence type="ECO:0000313" key="4">
    <source>
        <dbReference type="Proteomes" id="UP001153069"/>
    </source>
</evidence>
<evidence type="ECO:0000313" key="3">
    <source>
        <dbReference type="EMBL" id="CAB9508007.1"/>
    </source>
</evidence>
<dbReference type="Proteomes" id="UP001153069">
    <property type="component" value="Unassembled WGS sequence"/>
</dbReference>
<feature type="compositionally biased region" description="Low complexity" evidence="1">
    <location>
        <begin position="650"/>
        <end position="670"/>
    </location>
</feature>
<organism evidence="3 4">
    <name type="scientific">Seminavis robusta</name>
    <dbReference type="NCBI Taxonomy" id="568900"/>
    <lineage>
        <taxon>Eukaryota</taxon>
        <taxon>Sar</taxon>
        <taxon>Stramenopiles</taxon>
        <taxon>Ochrophyta</taxon>
        <taxon>Bacillariophyta</taxon>
        <taxon>Bacillariophyceae</taxon>
        <taxon>Bacillariophycidae</taxon>
        <taxon>Naviculales</taxon>
        <taxon>Naviculaceae</taxon>
        <taxon>Seminavis</taxon>
    </lineage>
</organism>
<comment type="caution">
    <text evidence="3">The sequence shown here is derived from an EMBL/GenBank/DDBJ whole genome shotgun (WGS) entry which is preliminary data.</text>
</comment>
<reference evidence="3" key="1">
    <citation type="submission" date="2020-06" db="EMBL/GenBank/DDBJ databases">
        <authorList>
            <consortium name="Plant Systems Biology data submission"/>
        </authorList>
    </citation>
    <scope>NUCLEOTIDE SEQUENCE</scope>
    <source>
        <strain evidence="3">D6</strain>
    </source>
</reference>
<protein>
    <submittedName>
        <fullName evidence="3">Uncharacterized protein</fullName>
    </submittedName>
</protein>